<gene>
    <name evidence="2" type="ORF">S01H1_46264</name>
</gene>
<organism evidence="2">
    <name type="scientific">marine sediment metagenome</name>
    <dbReference type="NCBI Taxonomy" id="412755"/>
    <lineage>
        <taxon>unclassified sequences</taxon>
        <taxon>metagenomes</taxon>
        <taxon>ecological metagenomes</taxon>
    </lineage>
</organism>
<accession>X0V202</accession>
<sequence>MSSVLSCAVSGNSTAGQSGPAPRGPIYLEPRDVPSVFLRAFPHYKGRTFAAEAREEVLFDSNYCSGGTRYTYRGIDLTTGDVFQPDCDEY</sequence>
<reference evidence="2" key="1">
    <citation type="journal article" date="2014" name="Front. Microbiol.">
        <title>High frequency of phylogenetically diverse reductive dehalogenase-homologous genes in deep subseafloor sedimentary metagenomes.</title>
        <authorList>
            <person name="Kawai M."/>
            <person name="Futagami T."/>
            <person name="Toyoda A."/>
            <person name="Takaki Y."/>
            <person name="Nishi S."/>
            <person name="Hori S."/>
            <person name="Arai W."/>
            <person name="Tsubouchi T."/>
            <person name="Morono Y."/>
            <person name="Uchiyama I."/>
            <person name="Ito T."/>
            <person name="Fujiyama A."/>
            <person name="Inagaki F."/>
            <person name="Takami H."/>
        </authorList>
    </citation>
    <scope>NUCLEOTIDE SEQUENCE</scope>
    <source>
        <strain evidence="2">Expedition CK06-06</strain>
    </source>
</reference>
<feature type="compositionally biased region" description="Polar residues" evidence="1">
    <location>
        <begin position="1"/>
        <end position="17"/>
    </location>
</feature>
<comment type="caution">
    <text evidence="2">The sequence shown here is derived from an EMBL/GenBank/DDBJ whole genome shotgun (WGS) entry which is preliminary data.</text>
</comment>
<proteinExistence type="predicted"/>
<feature type="region of interest" description="Disordered" evidence="1">
    <location>
        <begin position="1"/>
        <end position="26"/>
    </location>
</feature>
<dbReference type="EMBL" id="BARS01029616">
    <property type="protein sequence ID" value="GAG06533.1"/>
    <property type="molecule type" value="Genomic_DNA"/>
</dbReference>
<evidence type="ECO:0000313" key="2">
    <source>
        <dbReference type="EMBL" id="GAG06533.1"/>
    </source>
</evidence>
<evidence type="ECO:0000256" key="1">
    <source>
        <dbReference type="SAM" id="MobiDB-lite"/>
    </source>
</evidence>
<dbReference type="AlphaFoldDB" id="X0V202"/>
<name>X0V202_9ZZZZ</name>
<protein>
    <submittedName>
        <fullName evidence="2">Uncharacterized protein</fullName>
    </submittedName>
</protein>
<feature type="non-terminal residue" evidence="2">
    <location>
        <position position="90"/>
    </location>
</feature>